<dbReference type="GO" id="GO:0030286">
    <property type="term" value="C:dynein complex"/>
    <property type="evidence" value="ECO:0007669"/>
    <property type="project" value="InterPro"/>
</dbReference>
<dbReference type="InterPro" id="IPR001372">
    <property type="entry name" value="Dynein_light_chain_typ-1/2"/>
</dbReference>
<name>A0A183SE98_SCHSO</name>
<dbReference type="OrthoDB" id="6225235at2759"/>
<dbReference type="GO" id="GO:0007017">
    <property type="term" value="P:microtubule-based process"/>
    <property type="evidence" value="ECO:0007669"/>
    <property type="project" value="InterPro"/>
</dbReference>
<evidence type="ECO:0000313" key="1">
    <source>
        <dbReference type="EMBL" id="VDL88931.1"/>
    </source>
</evidence>
<evidence type="ECO:0000313" key="3">
    <source>
        <dbReference type="WBParaSite" id="SSLN_0000263301-mRNA-1"/>
    </source>
</evidence>
<reference evidence="3" key="1">
    <citation type="submission" date="2016-06" db="UniProtKB">
        <authorList>
            <consortium name="WormBaseParasite"/>
        </authorList>
    </citation>
    <scope>IDENTIFICATION</scope>
</reference>
<dbReference type="SUPFAM" id="SSF54648">
    <property type="entry name" value="DLC"/>
    <property type="match status" value="1"/>
</dbReference>
<protein>
    <submittedName>
        <fullName evidence="3">Dynein light chain</fullName>
    </submittedName>
</protein>
<reference evidence="1 2" key="2">
    <citation type="submission" date="2018-11" db="EMBL/GenBank/DDBJ databases">
        <authorList>
            <consortium name="Pathogen Informatics"/>
        </authorList>
    </citation>
    <scope>NUCLEOTIDE SEQUENCE [LARGE SCALE GENOMIC DNA]</scope>
    <source>
        <strain evidence="1 2">NST_G2</strain>
    </source>
</reference>
<dbReference type="AlphaFoldDB" id="A0A183SE98"/>
<dbReference type="InterPro" id="IPR037177">
    <property type="entry name" value="DLC_sf"/>
</dbReference>
<keyword evidence="2" id="KW-1185">Reference proteome</keyword>
<dbReference type="SMART" id="SM01375">
    <property type="entry name" value="Dynein_light"/>
    <property type="match status" value="1"/>
</dbReference>
<gene>
    <name evidence="1" type="ORF">SSLN_LOCUS2546</name>
</gene>
<dbReference type="WBParaSite" id="SSLN_0000263301-mRNA-1">
    <property type="protein sequence ID" value="SSLN_0000263301-mRNA-1"/>
    <property type="gene ID" value="SSLN_0000263301"/>
</dbReference>
<dbReference type="EMBL" id="UYSU01032280">
    <property type="protein sequence ID" value="VDL88931.1"/>
    <property type="molecule type" value="Genomic_DNA"/>
</dbReference>
<proteinExistence type="predicted"/>
<evidence type="ECO:0000313" key="2">
    <source>
        <dbReference type="Proteomes" id="UP000275846"/>
    </source>
</evidence>
<dbReference type="Proteomes" id="UP000275846">
    <property type="component" value="Unassembled WGS sequence"/>
</dbReference>
<dbReference type="Pfam" id="PF01221">
    <property type="entry name" value="Dynein_light"/>
    <property type="match status" value="1"/>
</dbReference>
<organism evidence="3">
    <name type="scientific">Schistocephalus solidus</name>
    <name type="common">Tapeworm</name>
    <dbReference type="NCBI Taxonomy" id="70667"/>
    <lineage>
        <taxon>Eukaryota</taxon>
        <taxon>Metazoa</taxon>
        <taxon>Spiralia</taxon>
        <taxon>Lophotrochozoa</taxon>
        <taxon>Platyhelminthes</taxon>
        <taxon>Cestoda</taxon>
        <taxon>Eucestoda</taxon>
        <taxon>Diphyllobothriidea</taxon>
        <taxon>Diphyllobothriidae</taxon>
        <taxon>Schistocephalus</taxon>
    </lineage>
</organism>
<dbReference type="Gene3D" id="3.30.740.10">
    <property type="entry name" value="Protein Inhibitor Of Neuronal Nitric Oxide Synthase"/>
    <property type="match status" value="1"/>
</dbReference>
<accession>A0A183SE98</accession>
<sequence length="90" mass="10439">MSQRIEWNLNGFKPSIKDVVTEALCLYKDYLKIAKHIKENADKLYGGPFHCVVGRNFHGFATIEDSMQCRIDNLKVYVYKSPRWAPKDGM</sequence>
<dbReference type="CDD" id="cd21450">
    <property type="entry name" value="DLC-like_DYNLL1-like"/>
    <property type="match status" value="1"/>
</dbReference>